<dbReference type="SUPFAM" id="SSF48726">
    <property type="entry name" value="Immunoglobulin"/>
    <property type="match status" value="1"/>
</dbReference>
<evidence type="ECO:0000256" key="2">
    <source>
        <dbReference type="SAM" id="Phobius"/>
    </source>
</evidence>
<reference evidence="5" key="2">
    <citation type="submission" date="2025-05" db="UniProtKB">
        <authorList>
            <consortium name="EnsemblMetazoa"/>
        </authorList>
    </citation>
    <scope>IDENTIFICATION</scope>
</reference>
<evidence type="ECO:0000313" key="6">
    <source>
        <dbReference type="Proteomes" id="UP001652680"/>
    </source>
</evidence>
<dbReference type="InterPro" id="IPR013783">
    <property type="entry name" value="Ig-like_fold"/>
</dbReference>
<evidence type="ECO:0000256" key="3">
    <source>
        <dbReference type="SAM" id="SignalP"/>
    </source>
</evidence>
<dbReference type="InterPro" id="IPR007110">
    <property type="entry name" value="Ig-like_dom"/>
</dbReference>
<organism evidence="5 6">
    <name type="scientific">Drosophila rhopaloa</name>
    <name type="common">Fruit fly</name>
    <dbReference type="NCBI Taxonomy" id="1041015"/>
    <lineage>
        <taxon>Eukaryota</taxon>
        <taxon>Metazoa</taxon>
        <taxon>Ecdysozoa</taxon>
        <taxon>Arthropoda</taxon>
        <taxon>Hexapoda</taxon>
        <taxon>Insecta</taxon>
        <taxon>Pterygota</taxon>
        <taxon>Neoptera</taxon>
        <taxon>Endopterygota</taxon>
        <taxon>Diptera</taxon>
        <taxon>Brachycera</taxon>
        <taxon>Muscomorpha</taxon>
        <taxon>Ephydroidea</taxon>
        <taxon>Drosophilidae</taxon>
        <taxon>Drosophila</taxon>
        <taxon>Sophophora</taxon>
    </lineage>
</organism>
<dbReference type="Proteomes" id="UP001652680">
    <property type="component" value="Unassembled WGS sequence"/>
</dbReference>
<feature type="compositionally biased region" description="Acidic residues" evidence="1">
    <location>
        <begin position="29"/>
        <end position="41"/>
    </location>
</feature>
<dbReference type="InterPro" id="IPR013151">
    <property type="entry name" value="Immunoglobulin_dom"/>
</dbReference>
<keyword evidence="3" id="KW-0732">Signal</keyword>
<dbReference type="SMART" id="SM00409">
    <property type="entry name" value="IG"/>
    <property type="match status" value="1"/>
</dbReference>
<dbReference type="PROSITE" id="PS50835">
    <property type="entry name" value="IG_LIKE"/>
    <property type="match status" value="1"/>
</dbReference>
<name>A0ABM5J0U5_DRORH</name>
<keyword evidence="2" id="KW-0472">Membrane</keyword>
<evidence type="ECO:0000256" key="1">
    <source>
        <dbReference type="SAM" id="MobiDB-lite"/>
    </source>
</evidence>
<reference evidence="6" key="1">
    <citation type="journal article" date="2021" name="Elife">
        <title>Highly contiguous assemblies of 101 drosophilid genomes.</title>
        <authorList>
            <person name="Kim B.Y."/>
            <person name="Wang J.R."/>
            <person name="Miller D.E."/>
            <person name="Barmina O."/>
            <person name="Delaney E."/>
            <person name="Thompson A."/>
            <person name="Comeault A.A."/>
            <person name="Peede D."/>
            <person name="D'Agostino E.R."/>
            <person name="Pelaez J."/>
            <person name="Aguilar J.M."/>
            <person name="Haji D."/>
            <person name="Matsunaga T."/>
            <person name="Armstrong E.E."/>
            <person name="Zych M."/>
            <person name="Ogawa Y."/>
            <person name="Stamenkovic-Radak M."/>
            <person name="Jelic M."/>
            <person name="Veselinovic M.S."/>
            <person name="Tanaskovic M."/>
            <person name="Eric P."/>
            <person name="Gao J.J."/>
            <person name="Katoh T.K."/>
            <person name="Toda M.J."/>
            <person name="Watabe H."/>
            <person name="Watada M."/>
            <person name="Davis J.S."/>
            <person name="Moyle L.C."/>
            <person name="Manoli G."/>
            <person name="Bertolini E."/>
            <person name="Kostal V."/>
            <person name="Hawley R.S."/>
            <person name="Takahashi A."/>
            <person name="Jones C.D."/>
            <person name="Price D.K."/>
            <person name="Whiteman N."/>
            <person name="Kopp A."/>
            <person name="Matute D.R."/>
            <person name="Petrov D.A."/>
        </authorList>
    </citation>
    <scope>NUCLEOTIDE SEQUENCE [LARGE SCALE GENOMIC DNA]</scope>
</reference>
<keyword evidence="6" id="KW-1185">Reference proteome</keyword>
<accession>A0ABM5J0U5</accession>
<keyword evidence="2" id="KW-1133">Transmembrane helix</keyword>
<feature type="compositionally biased region" description="Polar residues" evidence="1">
    <location>
        <begin position="45"/>
        <end position="56"/>
    </location>
</feature>
<feature type="chain" id="PRO_5047434954" description="Ig-like domain-containing protein" evidence="3">
    <location>
        <begin position="24"/>
        <end position="195"/>
    </location>
</feature>
<dbReference type="EnsemblMetazoa" id="XM_044456510.1">
    <property type="protein sequence ID" value="XP_044312445.1"/>
    <property type="gene ID" value="LOC108043913"/>
</dbReference>
<dbReference type="Pfam" id="PF00047">
    <property type="entry name" value="ig"/>
    <property type="match status" value="1"/>
</dbReference>
<evidence type="ECO:0000259" key="4">
    <source>
        <dbReference type="PROSITE" id="PS50835"/>
    </source>
</evidence>
<feature type="region of interest" description="Disordered" evidence="1">
    <location>
        <begin position="26"/>
        <end position="63"/>
    </location>
</feature>
<protein>
    <recommendedName>
        <fullName evidence="4">Ig-like domain-containing protein</fullName>
    </recommendedName>
</protein>
<feature type="signal peptide" evidence="3">
    <location>
        <begin position="1"/>
        <end position="23"/>
    </location>
</feature>
<proteinExistence type="predicted"/>
<dbReference type="InterPro" id="IPR003599">
    <property type="entry name" value="Ig_sub"/>
</dbReference>
<dbReference type="InterPro" id="IPR036179">
    <property type="entry name" value="Ig-like_dom_sf"/>
</dbReference>
<evidence type="ECO:0000313" key="5">
    <source>
        <dbReference type="EnsemblMetazoa" id="XP_044312445.1"/>
    </source>
</evidence>
<sequence>MMSRRALLIAGLLLIVGSSMVLSFPQSPADDEQMQNDEDFDYNGVDQSAPSPQTKSPRPITSEKVNKTVTVNGIRGQDVVLKCDVGTNLDAPNVVVLWSFGVHIISNGKNVVQPNYALNENYDLTIVKASSQEAGDYSCKVLPIESVVNTKVIIVDQSLDAIAPESSVSAAGSLSSFLGYTLLGSALLLLGMGKH</sequence>
<dbReference type="Gene3D" id="2.60.40.10">
    <property type="entry name" value="Immunoglobulins"/>
    <property type="match status" value="1"/>
</dbReference>
<keyword evidence="2" id="KW-0812">Transmembrane</keyword>
<feature type="transmembrane region" description="Helical" evidence="2">
    <location>
        <begin position="168"/>
        <end position="190"/>
    </location>
</feature>
<dbReference type="RefSeq" id="XP_044312445.1">
    <property type="nucleotide sequence ID" value="XM_044456510.1"/>
</dbReference>
<feature type="domain" description="Ig-like" evidence="4">
    <location>
        <begin position="57"/>
        <end position="149"/>
    </location>
</feature>
<dbReference type="GeneID" id="108043913"/>